<organism evidence="2 3">
    <name type="scientific">Anopheles dirus</name>
    <dbReference type="NCBI Taxonomy" id="7168"/>
    <lineage>
        <taxon>Eukaryota</taxon>
        <taxon>Metazoa</taxon>
        <taxon>Ecdysozoa</taxon>
        <taxon>Arthropoda</taxon>
        <taxon>Hexapoda</taxon>
        <taxon>Insecta</taxon>
        <taxon>Pterygota</taxon>
        <taxon>Neoptera</taxon>
        <taxon>Endopterygota</taxon>
        <taxon>Diptera</taxon>
        <taxon>Nematocera</taxon>
        <taxon>Culicoidea</taxon>
        <taxon>Culicidae</taxon>
        <taxon>Anophelinae</taxon>
        <taxon>Anopheles</taxon>
    </lineage>
</organism>
<reference evidence="2" key="2">
    <citation type="submission" date="2020-05" db="UniProtKB">
        <authorList>
            <consortium name="EnsemblMetazoa"/>
        </authorList>
    </citation>
    <scope>IDENTIFICATION</scope>
    <source>
        <strain evidence="2">WRAIR2</strain>
    </source>
</reference>
<keyword evidence="3" id="KW-1185">Reference proteome</keyword>
<dbReference type="VEuPathDB" id="VectorBase:ADIR001191"/>
<protein>
    <submittedName>
        <fullName evidence="2">Uncharacterized protein</fullName>
    </submittedName>
</protein>
<dbReference type="STRING" id="7168.A0A182N0N6"/>
<evidence type="ECO:0000256" key="1">
    <source>
        <dbReference type="SAM" id="MobiDB-lite"/>
    </source>
</evidence>
<accession>A0A182N0N6</accession>
<name>A0A182N0N6_9DIPT</name>
<sequence length="194" mass="21022">MSAMTRLSQASQSKSGPPIDGRLKYAEVLPSDAFENLRMTSMAAETDNPPVLAEAERLMGNEQLDSKHAQNPSTTLRHEAKGTQQPTAVQVSTGSAGTSVPQNCLPHADRLQKYDWARNYLRHLTAGVPKDAADELTAIIKPGNEADEDVTGLSELTITHASKRADYRELSADLYAQYPSPCACQTKVVTPTAR</sequence>
<feature type="compositionally biased region" description="Basic and acidic residues" evidence="1">
    <location>
        <begin position="56"/>
        <end position="68"/>
    </location>
</feature>
<evidence type="ECO:0000313" key="2">
    <source>
        <dbReference type="EnsemblMetazoa" id="ADIR001191-PA"/>
    </source>
</evidence>
<dbReference type="EnsemblMetazoa" id="ADIR001191-RA">
    <property type="protein sequence ID" value="ADIR001191-PA"/>
    <property type="gene ID" value="ADIR001191"/>
</dbReference>
<evidence type="ECO:0000313" key="3">
    <source>
        <dbReference type="Proteomes" id="UP000075884"/>
    </source>
</evidence>
<proteinExistence type="predicted"/>
<dbReference type="Proteomes" id="UP000075884">
    <property type="component" value="Unassembled WGS sequence"/>
</dbReference>
<dbReference type="AlphaFoldDB" id="A0A182N0N6"/>
<feature type="region of interest" description="Disordered" evidence="1">
    <location>
        <begin position="56"/>
        <end position="85"/>
    </location>
</feature>
<reference evidence="3" key="1">
    <citation type="submission" date="2013-03" db="EMBL/GenBank/DDBJ databases">
        <title>The Genome Sequence of Anopheles dirus WRAIR2.</title>
        <authorList>
            <consortium name="The Broad Institute Genomics Platform"/>
            <person name="Neafsey D.E."/>
            <person name="Walton C."/>
            <person name="Walker B."/>
            <person name="Young S.K."/>
            <person name="Zeng Q."/>
            <person name="Gargeya S."/>
            <person name="Fitzgerald M."/>
            <person name="Haas B."/>
            <person name="Abouelleil A."/>
            <person name="Allen A.W."/>
            <person name="Alvarado L."/>
            <person name="Arachchi H.M."/>
            <person name="Berlin A.M."/>
            <person name="Chapman S.B."/>
            <person name="Gainer-Dewar J."/>
            <person name="Goldberg J."/>
            <person name="Griggs A."/>
            <person name="Gujja S."/>
            <person name="Hansen M."/>
            <person name="Howarth C."/>
            <person name="Imamovic A."/>
            <person name="Ireland A."/>
            <person name="Larimer J."/>
            <person name="McCowan C."/>
            <person name="Murphy C."/>
            <person name="Pearson M."/>
            <person name="Poon T.W."/>
            <person name="Priest M."/>
            <person name="Roberts A."/>
            <person name="Saif S."/>
            <person name="Shea T."/>
            <person name="Sisk P."/>
            <person name="Sykes S."/>
            <person name="Wortman J."/>
            <person name="Nusbaum C."/>
            <person name="Birren B."/>
        </authorList>
    </citation>
    <scope>NUCLEOTIDE SEQUENCE [LARGE SCALE GENOMIC DNA]</scope>
    <source>
        <strain evidence="3">WRAIR2</strain>
    </source>
</reference>
<feature type="compositionally biased region" description="Polar residues" evidence="1">
    <location>
        <begin position="1"/>
        <end position="15"/>
    </location>
</feature>
<feature type="region of interest" description="Disordered" evidence="1">
    <location>
        <begin position="1"/>
        <end position="24"/>
    </location>
</feature>